<dbReference type="Proteomes" id="UP000192277">
    <property type="component" value="Unassembled WGS sequence"/>
</dbReference>
<evidence type="ECO:0000313" key="2">
    <source>
        <dbReference type="Proteomes" id="UP000192277"/>
    </source>
</evidence>
<proteinExistence type="predicted"/>
<dbReference type="RefSeq" id="WP_014220079.1">
    <property type="nucleotide sequence ID" value="NZ_LWBO01000010.1"/>
</dbReference>
<reference evidence="1 2" key="1">
    <citation type="submission" date="2016-04" db="EMBL/GenBank/DDBJ databases">
        <authorList>
            <person name="Chen L."/>
            <person name="Zhuang W."/>
            <person name="Wang G."/>
        </authorList>
    </citation>
    <scope>NUCLEOTIDE SEQUENCE [LARGE SCALE GENOMIC DNA]</scope>
    <source>
        <strain evidence="2">GR20</strain>
    </source>
</reference>
<organism evidence="1 2">
    <name type="scientific">Niastella koreensis</name>
    <dbReference type="NCBI Taxonomy" id="354356"/>
    <lineage>
        <taxon>Bacteria</taxon>
        <taxon>Pseudomonadati</taxon>
        <taxon>Bacteroidota</taxon>
        <taxon>Chitinophagia</taxon>
        <taxon>Chitinophagales</taxon>
        <taxon>Chitinophagaceae</taxon>
        <taxon>Niastella</taxon>
    </lineage>
</organism>
<gene>
    <name evidence="1" type="ORF">A4D02_28465</name>
</gene>
<comment type="caution">
    <text evidence="1">The sequence shown here is derived from an EMBL/GenBank/DDBJ whole genome shotgun (WGS) entry which is preliminary data.</text>
</comment>
<evidence type="ECO:0000313" key="1">
    <source>
        <dbReference type="EMBL" id="OQP49529.1"/>
    </source>
</evidence>
<accession>A0ABX3NXZ7</accession>
<protein>
    <submittedName>
        <fullName evidence="1">Uncharacterized protein</fullName>
    </submittedName>
</protein>
<keyword evidence="2" id="KW-1185">Reference proteome</keyword>
<sequence length="85" mass="9867">MGRARSLTRFKKQIMLNGKMVDIDFHPVNAIEKQLYFVYIPVDNKPFRIHMQKTADGSFKIPMKERVPNNICELESALEEAIINS</sequence>
<dbReference type="EMBL" id="LWBO01000010">
    <property type="protein sequence ID" value="OQP49529.1"/>
    <property type="molecule type" value="Genomic_DNA"/>
</dbReference>
<name>A0ABX3NXZ7_9BACT</name>